<reference evidence="2 3" key="1">
    <citation type="submission" date="2018-09" db="EMBL/GenBank/DDBJ databases">
        <title>Genomic investigation of the strawberry pathogen Phytophthora fragariae indicates pathogenicity is determined by transcriptional variation in three key races.</title>
        <authorList>
            <person name="Adams T.M."/>
            <person name="Armitage A.D."/>
            <person name="Sobczyk M.K."/>
            <person name="Bates H.J."/>
            <person name="Dunwell J.M."/>
            <person name="Nellist C.F."/>
            <person name="Harrison R.J."/>
        </authorList>
    </citation>
    <scope>NUCLEOTIDE SEQUENCE [LARGE SCALE GENOMIC DNA]</scope>
    <source>
        <strain evidence="2 3">NOV-77</strain>
    </source>
</reference>
<feature type="chain" id="PRO_5026188033" description="RxLR effector protein" evidence="1">
    <location>
        <begin position="21"/>
        <end position="136"/>
    </location>
</feature>
<proteinExistence type="predicted"/>
<name>A0A6G0RIJ2_9STRA</name>
<accession>A0A6G0RIJ2</accession>
<organism evidence="2 3">
    <name type="scientific">Phytophthora fragariae</name>
    <dbReference type="NCBI Taxonomy" id="53985"/>
    <lineage>
        <taxon>Eukaryota</taxon>
        <taxon>Sar</taxon>
        <taxon>Stramenopiles</taxon>
        <taxon>Oomycota</taxon>
        <taxon>Peronosporomycetes</taxon>
        <taxon>Peronosporales</taxon>
        <taxon>Peronosporaceae</taxon>
        <taxon>Phytophthora</taxon>
    </lineage>
</organism>
<evidence type="ECO:0008006" key="4">
    <source>
        <dbReference type="Google" id="ProtNLM"/>
    </source>
</evidence>
<dbReference type="Proteomes" id="UP000486351">
    <property type="component" value="Unassembled WGS sequence"/>
</dbReference>
<feature type="signal peptide" evidence="1">
    <location>
        <begin position="1"/>
        <end position="20"/>
    </location>
</feature>
<gene>
    <name evidence="2" type="ORF">PF008_g13894</name>
</gene>
<evidence type="ECO:0000313" key="3">
    <source>
        <dbReference type="Proteomes" id="UP000486351"/>
    </source>
</evidence>
<comment type="caution">
    <text evidence="2">The sequence shown here is derived from an EMBL/GenBank/DDBJ whole genome shotgun (WGS) entry which is preliminary data.</text>
</comment>
<protein>
    <recommendedName>
        <fullName evidence="4">RxLR effector protein</fullName>
    </recommendedName>
</protein>
<evidence type="ECO:0000313" key="2">
    <source>
        <dbReference type="EMBL" id="KAE9334584.1"/>
    </source>
</evidence>
<sequence length="136" mass="14776">MRVCGVVLFAVTALFAGSDADLSVKGKKTVASAILATGTVDLLPFAGNGAPANRFLREDEERVGGSVSIVDKFKGLKSTLQLRANKGNLQAKCSRAWVWLRRVTNCSTRRSLQIGSSTSTLSTRIIPQRRRLLSRR</sequence>
<dbReference type="EMBL" id="QXFY01000839">
    <property type="protein sequence ID" value="KAE9334584.1"/>
    <property type="molecule type" value="Genomic_DNA"/>
</dbReference>
<dbReference type="AlphaFoldDB" id="A0A6G0RIJ2"/>
<keyword evidence="1" id="KW-0732">Signal</keyword>
<evidence type="ECO:0000256" key="1">
    <source>
        <dbReference type="SAM" id="SignalP"/>
    </source>
</evidence>